<proteinExistence type="predicted"/>
<dbReference type="EMBL" id="AP024086">
    <property type="protein sequence ID" value="BCL60385.1"/>
    <property type="molecule type" value="Genomic_DNA"/>
</dbReference>
<evidence type="ECO:0000256" key="1">
    <source>
        <dbReference type="SAM" id="MobiDB-lite"/>
    </source>
</evidence>
<dbReference type="RefSeq" id="WP_228856518.1">
    <property type="nucleotide sequence ID" value="NZ_AP024086.1"/>
</dbReference>
<sequence length="68" mass="7560">MTGKEKKKMAAAMAAVSLYLEEEAATAAEQEKNPERAGGFGQSPWGLSGRQEIMTMRRLTQLRVFTRI</sequence>
<protein>
    <submittedName>
        <fullName evidence="2">Uncharacterized protein</fullName>
    </submittedName>
</protein>
<evidence type="ECO:0000313" key="3">
    <source>
        <dbReference type="Proteomes" id="UP000826725"/>
    </source>
</evidence>
<name>A0A8D5FGV2_9BACT</name>
<evidence type="ECO:0000313" key="2">
    <source>
        <dbReference type="EMBL" id="BCL60385.1"/>
    </source>
</evidence>
<dbReference type="Proteomes" id="UP000826725">
    <property type="component" value="Chromosome"/>
</dbReference>
<dbReference type="KEGG" id="dbk:DGMP_10780"/>
<feature type="region of interest" description="Disordered" evidence="1">
    <location>
        <begin position="24"/>
        <end position="47"/>
    </location>
</feature>
<accession>A0A8D5FGV2</accession>
<keyword evidence="3" id="KW-1185">Reference proteome</keyword>
<gene>
    <name evidence="2" type="ORF">DGMP_10780</name>
</gene>
<organism evidence="2 3">
    <name type="scientific">Desulfomarina profundi</name>
    <dbReference type="NCBI Taxonomy" id="2772557"/>
    <lineage>
        <taxon>Bacteria</taxon>
        <taxon>Pseudomonadati</taxon>
        <taxon>Thermodesulfobacteriota</taxon>
        <taxon>Desulfobulbia</taxon>
        <taxon>Desulfobulbales</taxon>
        <taxon>Desulfobulbaceae</taxon>
        <taxon>Desulfomarina</taxon>
    </lineage>
</organism>
<reference evidence="2" key="1">
    <citation type="submission" date="2020-09" db="EMBL/GenBank/DDBJ databases">
        <title>Desulfogranum mesoprofundum gen. nov., sp. nov., a novel mesophilic, sulfate-reducing chemolithoautotroph isolated from a deep-sea hydrothermal vent chimney in the Suiyo Seamount.</title>
        <authorList>
            <person name="Hashimoto Y."/>
            <person name="Nakagawa S."/>
        </authorList>
    </citation>
    <scope>NUCLEOTIDE SEQUENCE</scope>
    <source>
        <strain evidence="2">KT2</strain>
    </source>
</reference>
<dbReference type="AlphaFoldDB" id="A0A8D5FGV2"/>